<keyword evidence="4 5" id="KW-0408">Iron</keyword>
<dbReference type="GO" id="GO:0004497">
    <property type="term" value="F:monooxygenase activity"/>
    <property type="evidence" value="ECO:0007669"/>
    <property type="project" value="UniProtKB-KW"/>
</dbReference>
<protein>
    <submittedName>
        <fullName evidence="6">Putative P450 monooxygenase</fullName>
    </submittedName>
</protein>
<name>V5G8K3_BYSSN</name>
<keyword evidence="6" id="KW-0503">Monooxygenase</keyword>
<dbReference type="Gene3D" id="1.10.630.10">
    <property type="entry name" value="Cytochrome P450"/>
    <property type="match status" value="1"/>
</dbReference>
<dbReference type="eggNOG" id="KOG0156">
    <property type="taxonomic scope" value="Eukaryota"/>
</dbReference>
<dbReference type="GO" id="GO:0016705">
    <property type="term" value="F:oxidoreductase activity, acting on paired donors, with incorporation or reduction of molecular oxygen"/>
    <property type="evidence" value="ECO:0007669"/>
    <property type="project" value="InterPro"/>
</dbReference>
<keyword evidence="7" id="KW-1185">Reference proteome</keyword>
<dbReference type="CDD" id="cd11060">
    <property type="entry name" value="CYP57A1-like"/>
    <property type="match status" value="1"/>
</dbReference>
<reference evidence="7" key="1">
    <citation type="journal article" date="2014" name="Genome Announc.">
        <title>Draft genome sequence of the formaldehyde-resistant fungus Byssochlamys spectabilis No. 5 (anamorph Paecilomyces variotii No. 5) (NBRC109023).</title>
        <authorList>
            <person name="Oka T."/>
            <person name="Ekino K."/>
            <person name="Fukuda K."/>
            <person name="Nomura Y."/>
        </authorList>
    </citation>
    <scope>NUCLEOTIDE SEQUENCE [LARGE SCALE GENOMIC DNA]</scope>
    <source>
        <strain evidence="7">No. 5 / NBRC 109023</strain>
    </source>
</reference>
<dbReference type="HOGENOM" id="CLU_001570_14_0_1"/>
<dbReference type="AlphaFoldDB" id="V5G8K3"/>
<dbReference type="Proteomes" id="UP000018001">
    <property type="component" value="Unassembled WGS sequence"/>
</dbReference>
<comment type="caution">
    <text evidence="6">The sequence shown here is derived from an EMBL/GenBank/DDBJ whole genome shotgun (WGS) entry which is preliminary data.</text>
</comment>
<evidence type="ECO:0000256" key="4">
    <source>
        <dbReference type="ARBA" id="ARBA00023004"/>
    </source>
</evidence>
<dbReference type="OrthoDB" id="3934656at2759"/>
<organism evidence="6 7">
    <name type="scientific">Byssochlamys spectabilis (strain No. 5 / NBRC 109023)</name>
    <name type="common">Paecilomyces variotii</name>
    <dbReference type="NCBI Taxonomy" id="1356009"/>
    <lineage>
        <taxon>Eukaryota</taxon>
        <taxon>Fungi</taxon>
        <taxon>Dikarya</taxon>
        <taxon>Ascomycota</taxon>
        <taxon>Pezizomycotina</taxon>
        <taxon>Eurotiomycetes</taxon>
        <taxon>Eurotiomycetidae</taxon>
        <taxon>Eurotiales</taxon>
        <taxon>Thermoascaceae</taxon>
        <taxon>Paecilomyces</taxon>
    </lineage>
</organism>
<evidence type="ECO:0000256" key="1">
    <source>
        <dbReference type="ARBA" id="ARBA00001971"/>
    </source>
</evidence>
<dbReference type="EMBL" id="BAUL01000190">
    <property type="protein sequence ID" value="GAD97232.1"/>
    <property type="molecule type" value="Genomic_DNA"/>
</dbReference>
<dbReference type="PRINTS" id="PR00385">
    <property type="entry name" value="P450"/>
</dbReference>
<dbReference type="PRINTS" id="PR00463">
    <property type="entry name" value="EP450I"/>
</dbReference>
<evidence type="ECO:0000313" key="7">
    <source>
        <dbReference type="Proteomes" id="UP000018001"/>
    </source>
</evidence>
<comment type="cofactor">
    <cofactor evidence="1 5">
        <name>heme</name>
        <dbReference type="ChEBI" id="CHEBI:30413"/>
    </cofactor>
</comment>
<evidence type="ECO:0000256" key="3">
    <source>
        <dbReference type="ARBA" id="ARBA00022723"/>
    </source>
</evidence>
<dbReference type="InterPro" id="IPR036396">
    <property type="entry name" value="Cyt_P450_sf"/>
</dbReference>
<dbReference type="GO" id="GO:0005506">
    <property type="term" value="F:iron ion binding"/>
    <property type="evidence" value="ECO:0007669"/>
    <property type="project" value="InterPro"/>
</dbReference>
<accession>V5G8K3</accession>
<evidence type="ECO:0000313" key="6">
    <source>
        <dbReference type="EMBL" id="GAD97232.1"/>
    </source>
</evidence>
<dbReference type="InterPro" id="IPR002401">
    <property type="entry name" value="Cyt_P450_E_grp-I"/>
</dbReference>
<keyword evidence="5" id="KW-0349">Heme</keyword>
<dbReference type="InterPro" id="IPR001128">
    <property type="entry name" value="Cyt_P450"/>
</dbReference>
<feature type="binding site" description="axial binding residue" evidence="5">
    <location>
        <position position="414"/>
    </location>
    <ligand>
        <name>heme</name>
        <dbReference type="ChEBI" id="CHEBI:30413"/>
    </ligand>
    <ligandPart>
        <name>Fe</name>
        <dbReference type="ChEBI" id="CHEBI:18248"/>
    </ligandPart>
</feature>
<keyword evidence="6" id="KW-0560">Oxidoreductase</keyword>
<dbReference type="InParanoid" id="V5G8K3"/>
<dbReference type="InterPro" id="IPR050121">
    <property type="entry name" value="Cytochrome_P450_monoxygenase"/>
</dbReference>
<dbReference type="PANTHER" id="PTHR24305:SF232">
    <property type="entry name" value="P450, PUTATIVE (EUROFUNG)-RELATED"/>
    <property type="match status" value="1"/>
</dbReference>
<evidence type="ECO:0000256" key="2">
    <source>
        <dbReference type="ARBA" id="ARBA00010617"/>
    </source>
</evidence>
<comment type="similarity">
    <text evidence="2">Belongs to the cytochrome P450 family.</text>
</comment>
<dbReference type="SUPFAM" id="SSF48264">
    <property type="entry name" value="Cytochrome P450"/>
    <property type="match status" value="1"/>
</dbReference>
<dbReference type="GO" id="GO:0020037">
    <property type="term" value="F:heme binding"/>
    <property type="evidence" value="ECO:0007669"/>
    <property type="project" value="InterPro"/>
</dbReference>
<dbReference type="Pfam" id="PF00067">
    <property type="entry name" value="p450"/>
    <property type="match status" value="1"/>
</dbReference>
<sequence>MKVTLPRPRLESIASTACNSSSPNYAPRITKYLQLGPLARIGPNNLITSDPEIFRHILSVRSNYQRGPWFDCLRLDPHRANLITERDIKTHNVLRAQMSAGYHGKDVDQFEAILDQNMAAWLTYVENNGVSVPGHPREFEIARSVQWLLYDMVCRLCFGHPFGFVEKHSDCYQFQQTLEERLPIVEKFAVLTEVNTWIKFISHIPVLRDVLPAPSDENGIGAILGLAEKAVKQRNGPGMQPRGDIIDSWLQRGVDPSLAVSEITIALFAGSDTTATSIRALLLHIITNPLVYAKVKQEINTAEAQGELSNPAAEAELKQLPYLQTCIKEGLRVFPPITALRERVVPDGGDTLRGVYIPAGTNIGLNLPGMLRNEVFGLDAHVFRPERWLEADEEQLQRMERVHELLFNWGSTRCLGIRLANTMIGKFFVEVFRRWDITSTHPQQPWKSRCHGIFYQTDFHVRITSGDSMRPLTP</sequence>
<dbReference type="PANTHER" id="PTHR24305">
    <property type="entry name" value="CYTOCHROME P450"/>
    <property type="match status" value="1"/>
</dbReference>
<gene>
    <name evidence="6" type="ORF">PVAR5_5905</name>
</gene>
<proteinExistence type="inferred from homology"/>
<keyword evidence="3 5" id="KW-0479">Metal-binding</keyword>
<evidence type="ECO:0000256" key="5">
    <source>
        <dbReference type="PIRSR" id="PIRSR602401-1"/>
    </source>
</evidence>